<evidence type="ECO:0000313" key="3">
    <source>
        <dbReference type="Proteomes" id="UP001221142"/>
    </source>
</evidence>
<evidence type="ECO:0000313" key="2">
    <source>
        <dbReference type="EMBL" id="KAJ7606629.1"/>
    </source>
</evidence>
<organism evidence="2 3">
    <name type="scientific">Roridomyces roridus</name>
    <dbReference type="NCBI Taxonomy" id="1738132"/>
    <lineage>
        <taxon>Eukaryota</taxon>
        <taxon>Fungi</taxon>
        <taxon>Dikarya</taxon>
        <taxon>Basidiomycota</taxon>
        <taxon>Agaricomycotina</taxon>
        <taxon>Agaricomycetes</taxon>
        <taxon>Agaricomycetidae</taxon>
        <taxon>Agaricales</taxon>
        <taxon>Marasmiineae</taxon>
        <taxon>Mycenaceae</taxon>
        <taxon>Roridomyces</taxon>
    </lineage>
</organism>
<dbReference type="Proteomes" id="UP001221142">
    <property type="component" value="Unassembled WGS sequence"/>
</dbReference>
<dbReference type="InterPro" id="IPR032675">
    <property type="entry name" value="LRR_dom_sf"/>
</dbReference>
<dbReference type="EMBL" id="JARKIF010000055">
    <property type="protein sequence ID" value="KAJ7606629.1"/>
    <property type="molecule type" value="Genomic_DNA"/>
</dbReference>
<dbReference type="Gene3D" id="3.80.10.10">
    <property type="entry name" value="Ribonuclease Inhibitor"/>
    <property type="match status" value="1"/>
</dbReference>
<comment type="caution">
    <text evidence="2">The sequence shown here is derived from an EMBL/GenBank/DDBJ whole genome shotgun (WGS) entry which is preliminary data.</text>
</comment>
<keyword evidence="1" id="KW-0175">Coiled coil</keyword>
<accession>A0AAD7B0T6</accession>
<sequence>MTLRLWSSNRSPALSVSPILMASIPQLREDLESLERAIERQKEVLKDLEKQRSDVQSELNSLIDPMARLPPEISSDILLKSLPMPPLWSSLLLLRLVCHAWSTLALATPSLWSTITDEGMPGSNFAGVVQRWLGRAPGLPISVILRDTSSAMLAVYKLEALEAYAPQIQTLYLPTLHDGSIDVIARFNALRFLTIQYAQLLSPNLLLALLRGLPNLVKLETCNVKYSPMLPMARHLTHRNLEYLHFGYLEGFIRFSETSILPLLTLPALQSLLISRDRISQTDLHHFLVRSSPPLRYLGIQFREEDLRSPTIISCLGLIPALTDLHILRPHSWSGVVQALSLFELWATAPDLLPALENLSIQADAEPGTELYARAVEFLGNRRSSLQSLRLIVPFVSQDSLQNDAVAALRVFRDEGVRVHIGTERMNFL</sequence>
<dbReference type="InterPro" id="IPR036047">
    <property type="entry name" value="F-box-like_dom_sf"/>
</dbReference>
<name>A0AAD7B0T6_9AGAR</name>
<dbReference type="SUPFAM" id="SSF81383">
    <property type="entry name" value="F-box domain"/>
    <property type="match status" value="1"/>
</dbReference>
<dbReference type="SUPFAM" id="SSF52047">
    <property type="entry name" value="RNI-like"/>
    <property type="match status" value="1"/>
</dbReference>
<evidence type="ECO:0000256" key="1">
    <source>
        <dbReference type="SAM" id="Coils"/>
    </source>
</evidence>
<keyword evidence="3" id="KW-1185">Reference proteome</keyword>
<protein>
    <recommendedName>
        <fullName evidence="4">F-box domain-containing protein</fullName>
    </recommendedName>
</protein>
<feature type="coiled-coil region" evidence="1">
    <location>
        <begin position="24"/>
        <end position="58"/>
    </location>
</feature>
<proteinExistence type="predicted"/>
<evidence type="ECO:0008006" key="4">
    <source>
        <dbReference type="Google" id="ProtNLM"/>
    </source>
</evidence>
<reference evidence="2" key="1">
    <citation type="submission" date="2023-03" db="EMBL/GenBank/DDBJ databases">
        <title>Massive genome expansion in bonnet fungi (Mycena s.s.) driven by repeated elements and novel gene families across ecological guilds.</title>
        <authorList>
            <consortium name="Lawrence Berkeley National Laboratory"/>
            <person name="Harder C.B."/>
            <person name="Miyauchi S."/>
            <person name="Viragh M."/>
            <person name="Kuo A."/>
            <person name="Thoen E."/>
            <person name="Andreopoulos B."/>
            <person name="Lu D."/>
            <person name="Skrede I."/>
            <person name="Drula E."/>
            <person name="Henrissat B."/>
            <person name="Morin E."/>
            <person name="Kohler A."/>
            <person name="Barry K."/>
            <person name="LaButti K."/>
            <person name="Morin E."/>
            <person name="Salamov A."/>
            <person name="Lipzen A."/>
            <person name="Mereny Z."/>
            <person name="Hegedus B."/>
            <person name="Baldrian P."/>
            <person name="Stursova M."/>
            <person name="Weitz H."/>
            <person name="Taylor A."/>
            <person name="Grigoriev I.V."/>
            <person name="Nagy L.G."/>
            <person name="Martin F."/>
            <person name="Kauserud H."/>
        </authorList>
    </citation>
    <scope>NUCLEOTIDE SEQUENCE</scope>
    <source>
        <strain evidence="2">9284</strain>
    </source>
</reference>
<gene>
    <name evidence="2" type="ORF">FB45DRAFT_437811</name>
</gene>
<dbReference type="AlphaFoldDB" id="A0AAD7B0T6"/>